<evidence type="ECO:0000313" key="4">
    <source>
        <dbReference type="EMBL" id="NRT18434.1"/>
    </source>
</evidence>
<keyword evidence="5" id="KW-1185">Reference proteome</keyword>
<dbReference type="EMBL" id="JABSNP010000004">
    <property type="protein sequence ID" value="NRT18434.1"/>
    <property type="molecule type" value="Genomic_DNA"/>
</dbReference>
<dbReference type="InterPro" id="IPR029058">
    <property type="entry name" value="AB_hydrolase_fold"/>
</dbReference>
<protein>
    <submittedName>
        <fullName evidence="4">Sigma-B regulation protein RsbQ</fullName>
    </submittedName>
</protein>
<evidence type="ECO:0000313" key="5">
    <source>
        <dbReference type="Proteomes" id="UP000779507"/>
    </source>
</evidence>
<keyword evidence="2" id="KW-0472">Membrane</keyword>
<keyword evidence="2" id="KW-1133">Transmembrane helix</keyword>
<comment type="similarity">
    <text evidence="1">Belongs to the AB hydrolase superfamily.</text>
</comment>
<evidence type="ECO:0000256" key="1">
    <source>
        <dbReference type="ARBA" id="ARBA00008645"/>
    </source>
</evidence>
<dbReference type="RefSeq" id="WP_173809172.1">
    <property type="nucleotide sequence ID" value="NZ_JABSNP010000004.1"/>
</dbReference>
<evidence type="ECO:0000256" key="2">
    <source>
        <dbReference type="SAM" id="Phobius"/>
    </source>
</evidence>
<dbReference type="SUPFAM" id="SSF53474">
    <property type="entry name" value="alpha/beta-Hydrolases"/>
    <property type="match status" value="1"/>
</dbReference>
<feature type="transmembrane region" description="Helical" evidence="2">
    <location>
        <begin position="91"/>
        <end position="112"/>
    </location>
</feature>
<dbReference type="PANTHER" id="PTHR43039">
    <property type="entry name" value="ESTERASE-RELATED"/>
    <property type="match status" value="1"/>
</dbReference>
<reference evidence="4 5" key="1">
    <citation type="submission" date="2020-05" db="EMBL/GenBank/DDBJ databases">
        <title>Genomic Encyclopedia of Type Strains, Phase IV (KMG-V): Genome sequencing to study the core and pangenomes of soil and plant-associated prokaryotes.</title>
        <authorList>
            <person name="Whitman W."/>
        </authorList>
    </citation>
    <scope>NUCLEOTIDE SEQUENCE [LARGE SCALE GENOMIC DNA]</scope>
    <source>
        <strain evidence="4 5">9A</strain>
    </source>
</reference>
<dbReference type="Gene3D" id="3.40.50.1820">
    <property type="entry name" value="alpha/beta hydrolase"/>
    <property type="match status" value="1"/>
</dbReference>
<sequence>MTTTFFSPVQRHNVRVTGAGPGAPAIVFLHGLGADQSTWHLLVPAFEPQYQVVCFDLLGFGQSDPTAYDPARHDSLQGYATDLLAVLRELALYNVVFVGHSVSAMIGVLAAVREPERFDRLVLLAPSPRFIDDDCYVGGFAQHDIDELLAAMENNYTGWAGALAPVLLGPDQPELVMKLTNSFCRSNPELAQQLARVTFLCDHRLDLPFLATPALILQNARDVIVPLAVGRYLHEQLADSQLRIIDTTGHCAHLTAPAETLAAIAHFLPERVAA</sequence>
<keyword evidence="2" id="KW-0812">Transmembrane</keyword>
<organism evidence="4 5">
    <name type="scientific">Hymenobacter caeli</name>
    <dbReference type="NCBI Taxonomy" id="2735894"/>
    <lineage>
        <taxon>Bacteria</taxon>
        <taxon>Pseudomonadati</taxon>
        <taxon>Bacteroidota</taxon>
        <taxon>Cytophagia</taxon>
        <taxon>Cytophagales</taxon>
        <taxon>Hymenobacteraceae</taxon>
        <taxon>Hymenobacter</taxon>
    </lineage>
</organism>
<dbReference type="Proteomes" id="UP000779507">
    <property type="component" value="Unassembled WGS sequence"/>
</dbReference>
<proteinExistence type="inferred from homology"/>
<gene>
    <name evidence="4" type="ORF">HNP98_001251</name>
</gene>
<accession>A0ABX2FMR2</accession>
<comment type="caution">
    <text evidence="4">The sequence shown here is derived from an EMBL/GenBank/DDBJ whole genome shotgun (WGS) entry which is preliminary data.</text>
</comment>
<name>A0ABX2FMR2_9BACT</name>
<dbReference type="InterPro" id="IPR000073">
    <property type="entry name" value="AB_hydrolase_1"/>
</dbReference>
<evidence type="ECO:0000259" key="3">
    <source>
        <dbReference type="Pfam" id="PF00561"/>
    </source>
</evidence>
<dbReference type="Pfam" id="PF00561">
    <property type="entry name" value="Abhydrolase_1"/>
    <property type="match status" value="1"/>
</dbReference>
<feature type="domain" description="AB hydrolase-1" evidence="3">
    <location>
        <begin position="24"/>
        <end position="257"/>
    </location>
</feature>
<dbReference type="PRINTS" id="PR00111">
    <property type="entry name" value="ABHYDROLASE"/>
</dbReference>